<evidence type="ECO:0000313" key="1">
    <source>
        <dbReference type="EMBL" id="GCF09391.1"/>
    </source>
</evidence>
<protein>
    <submittedName>
        <fullName evidence="1">Uncharacterized protein</fullName>
    </submittedName>
</protein>
<reference evidence="1 2" key="1">
    <citation type="submission" date="2019-01" db="EMBL/GenBank/DDBJ databases">
        <title>Draft genome sequence of Dictyobacter sp. Uno17.</title>
        <authorList>
            <person name="Wang C.M."/>
            <person name="Zheng Y."/>
            <person name="Sakai Y."/>
            <person name="Abe K."/>
            <person name="Yokota A."/>
            <person name="Yabe S."/>
        </authorList>
    </citation>
    <scope>NUCLEOTIDE SEQUENCE [LARGE SCALE GENOMIC DNA]</scope>
    <source>
        <strain evidence="1 2">Uno17</strain>
    </source>
</reference>
<dbReference type="Proteomes" id="UP000322530">
    <property type="component" value="Unassembled WGS sequence"/>
</dbReference>
<proteinExistence type="predicted"/>
<dbReference type="OrthoDB" id="5187953at2"/>
<gene>
    <name evidence="1" type="ORF">KDI_29550</name>
</gene>
<evidence type="ECO:0000313" key="2">
    <source>
        <dbReference type="Proteomes" id="UP000322530"/>
    </source>
</evidence>
<accession>A0A5A5TCZ4</accession>
<keyword evidence="2" id="KW-1185">Reference proteome</keyword>
<sequence>MRHEYGDHIYDGVAGENILIETDQTYQLAALGSHLIIKNAQTQQLLYLSELSVAEPCLEFSTFALHREEVPASADIKQTLQFLSHGRRGFYARQLEASAAKHFIYCGDEVFLEEDAREDSL</sequence>
<dbReference type="AlphaFoldDB" id="A0A5A5TCZ4"/>
<organism evidence="1 2">
    <name type="scientific">Dictyobacter arantiisoli</name>
    <dbReference type="NCBI Taxonomy" id="2014874"/>
    <lineage>
        <taxon>Bacteria</taxon>
        <taxon>Bacillati</taxon>
        <taxon>Chloroflexota</taxon>
        <taxon>Ktedonobacteria</taxon>
        <taxon>Ktedonobacterales</taxon>
        <taxon>Dictyobacteraceae</taxon>
        <taxon>Dictyobacter</taxon>
    </lineage>
</organism>
<name>A0A5A5TCZ4_9CHLR</name>
<comment type="caution">
    <text evidence="1">The sequence shown here is derived from an EMBL/GenBank/DDBJ whole genome shotgun (WGS) entry which is preliminary data.</text>
</comment>
<dbReference type="EMBL" id="BIXY01000042">
    <property type="protein sequence ID" value="GCF09391.1"/>
    <property type="molecule type" value="Genomic_DNA"/>
</dbReference>